<evidence type="ECO:0000313" key="2">
    <source>
        <dbReference type="EMBL" id="KAH1073435.1"/>
    </source>
</evidence>
<accession>A0A9D3V7I1</accession>
<dbReference type="OrthoDB" id="10439974at2759"/>
<evidence type="ECO:0000313" key="3">
    <source>
        <dbReference type="Proteomes" id="UP000828251"/>
    </source>
</evidence>
<dbReference type="Proteomes" id="UP000828251">
    <property type="component" value="Unassembled WGS sequence"/>
</dbReference>
<reference evidence="2 3" key="1">
    <citation type="journal article" date="2021" name="Plant Biotechnol. J.">
        <title>Multi-omics assisted identification of the key and species-specific regulatory components of drought-tolerant mechanisms in Gossypium stocksii.</title>
        <authorList>
            <person name="Yu D."/>
            <person name="Ke L."/>
            <person name="Zhang D."/>
            <person name="Wu Y."/>
            <person name="Sun Y."/>
            <person name="Mei J."/>
            <person name="Sun J."/>
            <person name="Sun Y."/>
        </authorList>
    </citation>
    <scope>NUCLEOTIDE SEQUENCE [LARGE SCALE GENOMIC DNA]</scope>
    <source>
        <strain evidence="3">cv. E1</strain>
        <tissue evidence="2">Leaf</tissue>
    </source>
</reference>
<protein>
    <submittedName>
        <fullName evidence="2">Uncharacterized protein</fullName>
    </submittedName>
</protein>
<feature type="compositionally biased region" description="Basic residues" evidence="1">
    <location>
        <begin position="26"/>
        <end position="36"/>
    </location>
</feature>
<comment type="caution">
    <text evidence="2">The sequence shown here is derived from an EMBL/GenBank/DDBJ whole genome shotgun (WGS) entry which is preliminary data.</text>
</comment>
<dbReference type="EMBL" id="JAIQCV010000008">
    <property type="protein sequence ID" value="KAH1073435.1"/>
    <property type="molecule type" value="Genomic_DNA"/>
</dbReference>
<feature type="region of interest" description="Disordered" evidence="1">
    <location>
        <begin position="21"/>
        <end position="117"/>
    </location>
</feature>
<gene>
    <name evidence="2" type="ORF">J1N35_025763</name>
</gene>
<dbReference type="AlphaFoldDB" id="A0A9D3V7I1"/>
<keyword evidence="3" id="KW-1185">Reference proteome</keyword>
<name>A0A9D3V7I1_9ROSI</name>
<evidence type="ECO:0000256" key="1">
    <source>
        <dbReference type="SAM" id="MobiDB-lite"/>
    </source>
</evidence>
<sequence>MQSINGLHDWEKIGIEPVLHPIERKMPRRPKKNKRMAKNEPKNLKPSHSSRKGLLMTYIQFGQHGHNKQSCTNSKQSDRTTRNMTTTLCQDSSGQTSSTPKSQNNKRKAPLDHLGTQESIVGNINKSSLFCFE</sequence>
<organism evidence="2 3">
    <name type="scientific">Gossypium stocksii</name>
    <dbReference type="NCBI Taxonomy" id="47602"/>
    <lineage>
        <taxon>Eukaryota</taxon>
        <taxon>Viridiplantae</taxon>
        <taxon>Streptophyta</taxon>
        <taxon>Embryophyta</taxon>
        <taxon>Tracheophyta</taxon>
        <taxon>Spermatophyta</taxon>
        <taxon>Magnoliopsida</taxon>
        <taxon>eudicotyledons</taxon>
        <taxon>Gunneridae</taxon>
        <taxon>Pentapetalae</taxon>
        <taxon>rosids</taxon>
        <taxon>malvids</taxon>
        <taxon>Malvales</taxon>
        <taxon>Malvaceae</taxon>
        <taxon>Malvoideae</taxon>
        <taxon>Gossypium</taxon>
    </lineage>
</organism>
<proteinExistence type="predicted"/>
<feature type="compositionally biased region" description="Polar residues" evidence="1">
    <location>
        <begin position="82"/>
        <end position="103"/>
    </location>
</feature>